<gene>
    <name evidence="1" type="ORF">EGR_05353</name>
</gene>
<dbReference type="AlphaFoldDB" id="W6UF44"/>
<evidence type="ECO:0000313" key="2">
    <source>
        <dbReference type="Proteomes" id="UP000019149"/>
    </source>
</evidence>
<dbReference type="EMBL" id="APAU02000039">
    <property type="protein sequence ID" value="EUB59733.1"/>
    <property type="molecule type" value="Genomic_DNA"/>
</dbReference>
<evidence type="ECO:0000313" key="1">
    <source>
        <dbReference type="EMBL" id="EUB59733.1"/>
    </source>
</evidence>
<dbReference type="RefSeq" id="XP_024350929.1">
    <property type="nucleotide sequence ID" value="XM_024494602.1"/>
</dbReference>
<accession>W6UF44</accession>
<proteinExistence type="predicted"/>
<dbReference type="KEGG" id="egl:EGR_05353"/>
<comment type="caution">
    <text evidence="1">The sequence shown here is derived from an EMBL/GenBank/DDBJ whole genome shotgun (WGS) entry which is preliminary data.</text>
</comment>
<reference evidence="1 2" key="1">
    <citation type="journal article" date="2013" name="Nat. Genet.">
        <title>The genome of the hydatid tapeworm Echinococcus granulosus.</title>
        <authorList>
            <person name="Zheng H."/>
            <person name="Zhang W."/>
            <person name="Zhang L."/>
            <person name="Zhang Z."/>
            <person name="Li J."/>
            <person name="Lu G."/>
            <person name="Zhu Y."/>
            <person name="Wang Y."/>
            <person name="Huang Y."/>
            <person name="Liu J."/>
            <person name="Kang H."/>
            <person name="Chen J."/>
            <person name="Wang L."/>
            <person name="Chen A."/>
            <person name="Yu S."/>
            <person name="Gao Z."/>
            <person name="Jin L."/>
            <person name="Gu W."/>
            <person name="Wang Z."/>
            <person name="Zhao L."/>
            <person name="Shi B."/>
            <person name="Wen H."/>
            <person name="Lin R."/>
            <person name="Jones M.K."/>
            <person name="Brejova B."/>
            <person name="Vinar T."/>
            <person name="Zhao G."/>
            <person name="McManus D.P."/>
            <person name="Chen Z."/>
            <person name="Zhou Y."/>
            <person name="Wang S."/>
        </authorList>
    </citation>
    <scope>NUCLEOTIDE SEQUENCE [LARGE SCALE GENOMIC DNA]</scope>
</reference>
<organism evidence="1 2">
    <name type="scientific">Echinococcus granulosus</name>
    <name type="common">Hydatid tapeworm</name>
    <dbReference type="NCBI Taxonomy" id="6210"/>
    <lineage>
        <taxon>Eukaryota</taxon>
        <taxon>Metazoa</taxon>
        <taxon>Spiralia</taxon>
        <taxon>Lophotrochozoa</taxon>
        <taxon>Platyhelminthes</taxon>
        <taxon>Cestoda</taxon>
        <taxon>Eucestoda</taxon>
        <taxon>Cyclophyllidea</taxon>
        <taxon>Taeniidae</taxon>
        <taxon>Echinococcus</taxon>
        <taxon>Echinococcus granulosus group</taxon>
    </lineage>
</organism>
<sequence>MTVKPDIFDCSLSSLQLEINSFESQKVTKIKEVETGKEEAEFIDFERGVIITLEKNHRWEQNNLFPPSPISTGDLRRQKEAVEARRAQVKGSPTKSTSVCVPFECEKGGGVQNSRNFLDFILSPETAQFKDRKWNFLYQLYKLKGDHLKVLTGILTDVFLSKTIKMASTPLKRNTEGKGGQVFFSSIKLSNKINNYLRLKCSKVKKMKLKLSVNPFVHLSNHPISSRPVSTYPSIYPLNPLSTTYSSIHSSKHLSSRPPTHPFNRPILRLSIIYSSIHPSIHPFCVHLPAKADLLILSPPPPSKYHMVILLDFFCRSALNSLASVQKAIHPLDWEKTGRIAAYKTNFHSSLNFDPILCSMLRTFQDCVLSIIFCFNCFLYPRGFFKFRDFVAQLQMLPRAWIILRWVAILKKFYR</sequence>
<protein>
    <submittedName>
        <fullName evidence="1">Uncharacterized protein</fullName>
    </submittedName>
</protein>
<dbReference type="CTD" id="36341068"/>
<dbReference type="Proteomes" id="UP000019149">
    <property type="component" value="Unassembled WGS sequence"/>
</dbReference>
<name>W6UF44_ECHGR</name>
<dbReference type="GeneID" id="36341068"/>
<keyword evidence="2" id="KW-1185">Reference proteome</keyword>